<dbReference type="EMBL" id="CP124616">
    <property type="protein sequence ID" value="WGW02388.1"/>
    <property type="molecule type" value="Genomic_DNA"/>
</dbReference>
<dbReference type="InterPro" id="IPR000644">
    <property type="entry name" value="CBS_dom"/>
</dbReference>
<feature type="domain" description="Cyclic nucleotide-binding" evidence="3">
    <location>
        <begin position="17"/>
        <end position="116"/>
    </location>
</feature>
<dbReference type="SMART" id="SM00116">
    <property type="entry name" value="CBS"/>
    <property type="match status" value="2"/>
</dbReference>
<keyword evidence="6" id="KW-1185">Reference proteome</keyword>
<evidence type="ECO:0000256" key="2">
    <source>
        <dbReference type="PROSITE-ProRule" id="PRU00703"/>
    </source>
</evidence>
<dbReference type="Pfam" id="PF00027">
    <property type="entry name" value="cNMP_binding"/>
    <property type="match status" value="1"/>
</dbReference>
<keyword evidence="1 2" id="KW-0129">CBS domain</keyword>
<evidence type="ECO:0000313" key="5">
    <source>
        <dbReference type="EMBL" id="WGW02388.1"/>
    </source>
</evidence>
<gene>
    <name evidence="5" type="ORF">QF118_10535</name>
</gene>
<dbReference type="PROSITE" id="PS50042">
    <property type="entry name" value="CNMP_BINDING_3"/>
    <property type="match status" value="1"/>
</dbReference>
<dbReference type="RefSeq" id="WP_282299022.1">
    <property type="nucleotide sequence ID" value="NZ_CP124616.1"/>
</dbReference>
<feature type="domain" description="CBS" evidence="4">
    <location>
        <begin position="212"/>
        <end position="268"/>
    </location>
</feature>
<dbReference type="CDD" id="cd04587">
    <property type="entry name" value="CBS_pair_CAP-ED_NT_Pol-beta-like_DUF294_assoc"/>
    <property type="match status" value="1"/>
</dbReference>
<dbReference type="SUPFAM" id="SSF54631">
    <property type="entry name" value="CBS-domain pair"/>
    <property type="match status" value="1"/>
</dbReference>
<protein>
    <submittedName>
        <fullName evidence="5">DUF294 nucleotidyltransferase-like domain-containing protein</fullName>
    </submittedName>
</protein>
<dbReference type="InterPro" id="IPR000595">
    <property type="entry name" value="cNMP-bd_dom"/>
</dbReference>
<proteinExistence type="predicted"/>
<accession>A0ABY8QEF7</accession>
<dbReference type="SMART" id="SM00100">
    <property type="entry name" value="cNMP"/>
    <property type="match status" value="1"/>
</dbReference>
<dbReference type="Pfam" id="PF10335">
    <property type="entry name" value="DUF294_C"/>
    <property type="match status" value="1"/>
</dbReference>
<dbReference type="InterPro" id="IPR005105">
    <property type="entry name" value="GlnD_Uridyltrans_N"/>
</dbReference>
<evidence type="ECO:0000259" key="4">
    <source>
        <dbReference type="PROSITE" id="PS51371"/>
    </source>
</evidence>
<dbReference type="InterPro" id="IPR046342">
    <property type="entry name" value="CBS_dom_sf"/>
</dbReference>
<dbReference type="Gene3D" id="3.10.580.10">
    <property type="entry name" value="CBS-domain"/>
    <property type="match status" value="1"/>
</dbReference>
<dbReference type="InterPro" id="IPR018821">
    <property type="entry name" value="DUF294_put_nucleoTrafse_sb-bd"/>
</dbReference>
<evidence type="ECO:0000259" key="3">
    <source>
        <dbReference type="PROSITE" id="PS50042"/>
    </source>
</evidence>
<evidence type="ECO:0000313" key="6">
    <source>
        <dbReference type="Proteomes" id="UP001241605"/>
    </source>
</evidence>
<dbReference type="Gene3D" id="2.60.120.10">
    <property type="entry name" value="Jelly Rolls"/>
    <property type="match status" value="1"/>
</dbReference>
<name>A0ABY8QEF7_9RHOB</name>
<dbReference type="InterPro" id="IPR018490">
    <property type="entry name" value="cNMP-bd_dom_sf"/>
</dbReference>
<dbReference type="SUPFAM" id="SSF51206">
    <property type="entry name" value="cAMP-binding domain-like"/>
    <property type="match status" value="1"/>
</dbReference>
<feature type="domain" description="CBS" evidence="4">
    <location>
        <begin position="148"/>
        <end position="206"/>
    </location>
</feature>
<reference evidence="5 6" key="1">
    <citation type="submission" date="2023-05" db="EMBL/GenBank/DDBJ databases">
        <title>YMD87, complete Genome.</title>
        <authorList>
            <person name="Zhang J."/>
            <person name="Xu X."/>
        </authorList>
    </citation>
    <scope>NUCLEOTIDE SEQUENCE [LARGE SCALE GENOMIC DNA]</scope>
    <source>
        <strain evidence="5 6">YMD87</strain>
    </source>
</reference>
<sequence>MSLDPAAITRFLSSVHPYDALGEDAIAALLPAFRTQTMAAGQTVYALGQTLEGLYLIHSGEVAVSDQNGVQISILGPRNSFGERGLSRDGIAVTSARTTRDTVLLVLPKSDFLRLVETEAAAAKFFDRSRAAKPKRPDLATSPVETLMARNPLTCPPEATVQQAAQAMQDRHVSSICITEGQALKGIATIRDLSGKVVGGALPYDTPISRVMTADPLSLEASSIGSDVLHMMMERRIGHIPVTSGGKLVGIVTQTDLTRFQAMTSAELVSEIAHADDAHQMAKVTARIPQLLVQLVGGGNRHEVVTRLITDIADTATRRLLALAEAKFGPPPVPYLWLACGSQGRQEQTGVSDQDNCLMIDDAVTEADMPYFADLAKFVCDGLNACGYVYCPGDMMATNPRWCQPVGVWRTYFKGWVAKPSPEAQMLASVMFDLRPIGGTTALFQDLQEETLKLAARNSIFVAHMISNSLKHTPPLGLLRGFATIKSGDHKNTLDMKANGVVPVVDLGRVYALQAQLTAVNTRARLVAAQAAGVLSKSGGQDLLDAYDLIAETRLDHQAAQIKAGNAPNNYLAPSSLSDFERSHLRDAFVVVKSLQSAVGHGKGMLG</sequence>
<dbReference type="Pfam" id="PF03445">
    <property type="entry name" value="DUF294"/>
    <property type="match status" value="1"/>
</dbReference>
<dbReference type="InterPro" id="IPR051257">
    <property type="entry name" value="Diverse_CBS-Domain"/>
</dbReference>
<dbReference type="PANTHER" id="PTHR43080">
    <property type="entry name" value="CBS DOMAIN-CONTAINING PROTEIN CBSX3, MITOCHONDRIAL"/>
    <property type="match status" value="1"/>
</dbReference>
<organism evidence="5 6">
    <name type="scientific">Tropicibacter oceani</name>
    <dbReference type="NCBI Taxonomy" id="3058420"/>
    <lineage>
        <taxon>Bacteria</taxon>
        <taxon>Pseudomonadati</taxon>
        <taxon>Pseudomonadota</taxon>
        <taxon>Alphaproteobacteria</taxon>
        <taxon>Rhodobacterales</taxon>
        <taxon>Roseobacteraceae</taxon>
        <taxon>Tropicibacter</taxon>
    </lineage>
</organism>
<evidence type="ECO:0000256" key="1">
    <source>
        <dbReference type="ARBA" id="ARBA00023122"/>
    </source>
</evidence>
<dbReference type="PROSITE" id="PS51371">
    <property type="entry name" value="CBS"/>
    <property type="match status" value="2"/>
</dbReference>
<dbReference type="Pfam" id="PF00571">
    <property type="entry name" value="CBS"/>
    <property type="match status" value="2"/>
</dbReference>
<dbReference type="CDD" id="cd05401">
    <property type="entry name" value="NT_GlnE_GlnD_like"/>
    <property type="match status" value="1"/>
</dbReference>
<dbReference type="InterPro" id="IPR014710">
    <property type="entry name" value="RmlC-like_jellyroll"/>
</dbReference>
<dbReference type="Proteomes" id="UP001241605">
    <property type="component" value="Chromosome"/>
</dbReference>
<dbReference type="CDD" id="cd00038">
    <property type="entry name" value="CAP_ED"/>
    <property type="match status" value="1"/>
</dbReference>
<dbReference type="PANTHER" id="PTHR43080:SF2">
    <property type="entry name" value="CBS DOMAIN-CONTAINING PROTEIN"/>
    <property type="match status" value="1"/>
</dbReference>